<feature type="signal peptide" evidence="1">
    <location>
        <begin position="1"/>
        <end position="24"/>
    </location>
</feature>
<dbReference type="Gene3D" id="2.40.128.110">
    <property type="entry name" value="Lipid/polyisoprenoid-binding, YceI-like"/>
    <property type="match status" value="1"/>
</dbReference>
<keyword evidence="4" id="KW-1185">Reference proteome</keyword>
<dbReference type="RefSeq" id="WP_090337326.1">
    <property type="nucleotide sequence ID" value="NZ_FNXY01000005.1"/>
</dbReference>
<dbReference type="EMBL" id="FNXY01000005">
    <property type="protein sequence ID" value="SEJ15647.1"/>
    <property type="molecule type" value="Genomic_DNA"/>
</dbReference>
<dbReference type="OrthoDB" id="116832at2"/>
<organism evidence="3 4">
    <name type="scientific">Dyadobacter koreensis</name>
    <dbReference type="NCBI Taxonomy" id="408657"/>
    <lineage>
        <taxon>Bacteria</taxon>
        <taxon>Pseudomonadati</taxon>
        <taxon>Bacteroidota</taxon>
        <taxon>Cytophagia</taxon>
        <taxon>Cytophagales</taxon>
        <taxon>Spirosomataceae</taxon>
        <taxon>Dyadobacter</taxon>
    </lineage>
</organism>
<dbReference type="InterPro" id="IPR007372">
    <property type="entry name" value="Lipid/polyisoprenoid-bd_YceI"/>
</dbReference>
<dbReference type="Pfam" id="PF04264">
    <property type="entry name" value="YceI"/>
    <property type="match status" value="1"/>
</dbReference>
<reference evidence="3 4" key="1">
    <citation type="submission" date="2016-10" db="EMBL/GenBank/DDBJ databases">
        <authorList>
            <person name="de Groot N.N."/>
        </authorList>
    </citation>
    <scope>NUCLEOTIDE SEQUENCE [LARGE SCALE GENOMIC DNA]</scope>
    <source>
        <strain evidence="3 4">DSM 19938</strain>
    </source>
</reference>
<dbReference type="STRING" id="408657.SAMN04487995_3515"/>
<dbReference type="Proteomes" id="UP000199532">
    <property type="component" value="Unassembled WGS sequence"/>
</dbReference>
<dbReference type="AlphaFoldDB" id="A0A1H6WN82"/>
<dbReference type="InterPro" id="IPR036761">
    <property type="entry name" value="TTHA0802/YceI-like_sf"/>
</dbReference>
<dbReference type="SUPFAM" id="SSF101874">
    <property type="entry name" value="YceI-like"/>
    <property type="match status" value="1"/>
</dbReference>
<keyword evidence="1" id="KW-0732">Signal</keyword>
<evidence type="ECO:0000313" key="3">
    <source>
        <dbReference type="EMBL" id="SEJ15647.1"/>
    </source>
</evidence>
<proteinExistence type="predicted"/>
<gene>
    <name evidence="3" type="ORF">SAMN04487995_3515</name>
</gene>
<feature type="domain" description="Lipid/polyisoprenoid-binding YceI-like" evidence="2">
    <location>
        <begin position="29"/>
        <end position="182"/>
    </location>
</feature>
<sequence length="188" mass="20943">MKHHIVLSVIFFFALSGVSRITFAQGGMFATAAGNTKFSSETPMENINAENKKTQVLLNTATNEIAIRMNMRDFVFPNKLMQEHFNENYMESDKYPNGTFSGKLDQAIDFSKDGSYDASATGSFTVHGISKNRTIKGKLKVEGGKISLTSDFEVALVDHKIDVPQIVFVKIAQSIKVKIEYTLSPYKK</sequence>
<accession>A0A1H6WN82</accession>
<protein>
    <submittedName>
        <fullName evidence="3">YceI-like domain-containing protein</fullName>
    </submittedName>
</protein>
<evidence type="ECO:0000313" key="4">
    <source>
        <dbReference type="Proteomes" id="UP000199532"/>
    </source>
</evidence>
<evidence type="ECO:0000259" key="2">
    <source>
        <dbReference type="Pfam" id="PF04264"/>
    </source>
</evidence>
<evidence type="ECO:0000256" key="1">
    <source>
        <dbReference type="SAM" id="SignalP"/>
    </source>
</evidence>
<feature type="chain" id="PRO_5011536564" evidence="1">
    <location>
        <begin position="25"/>
        <end position="188"/>
    </location>
</feature>
<name>A0A1H6WN82_9BACT</name>